<dbReference type="AlphaFoldDB" id="A0AAN7R5C1"/>
<sequence>MEEASSLEVSIDIEKENGEVPLKTMVISLREELEKLSPLTPNHCIYRVPKQLHIKNPAAYTPKVVSIGPIHHKREGLEAMEEHKQRYMQFFLERVKISLEDYAEFVMIREGRLRECYSDTINYKSNEFVKIMMIDSAFVYEMLVRINYGVDESCRIFNRPYLVTNVMEDLLLLENQIPLFILNDLFELDMEATSCQQPISSLRSNGLEHPEEAINGEEHVKLGQGAVLCQPPPATNKSGQAAL</sequence>
<keyword evidence="2" id="KW-1185">Reference proteome</keyword>
<accession>A0AAN7R5C1</accession>
<dbReference type="PANTHER" id="PTHR31170">
    <property type="entry name" value="BNAC04G53230D PROTEIN"/>
    <property type="match status" value="1"/>
</dbReference>
<name>A0AAN7R5C1_TRANT</name>
<proteinExistence type="predicted"/>
<protein>
    <submittedName>
        <fullName evidence="1">Uncharacterized protein</fullName>
    </submittedName>
</protein>
<gene>
    <name evidence="1" type="ORF">SAY86_023054</name>
</gene>
<comment type="caution">
    <text evidence="1">The sequence shown here is derived from an EMBL/GenBank/DDBJ whole genome shotgun (WGS) entry which is preliminary data.</text>
</comment>
<dbReference type="PANTHER" id="PTHR31170:SF25">
    <property type="entry name" value="BNAA09G04570D PROTEIN"/>
    <property type="match status" value="1"/>
</dbReference>
<dbReference type="Proteomes" id="UP001346149">
    <property type="component" value="Unassembled WGS sequence"/>
</dbReference>
<evidence type="ECO:0000313" key="2">
    <source>
        <dbReference type="Proteomes" id="UP001346149"/>
    </source>
</evidence>
<dbReference type="Pfam" id="PF03140">
    <property type="entry name" value="DUF247"/>
    <property type="match status" value="1"/>
</dbReference>
<reference evidence="1 2" key="1">
    <citation type="journal article" date="2023" name="Hortic Res">
        <title>Pangenome of water caltrop reveals structural variations and asymmetric subgenome divergence after allopolyploidization.</title>
        <authorList>
            <person name="Zhang X."/>
            <person name="Chen Y."/>
            <person name="Wang L."/>
            <person name="Yuan Y."/>
            <person name="Fang M."/>
            <person name="Shi L."/>
            <person name="Lu R."/>
            <person name="Comes H.P."/>
            <person name="Ma Y."/>
            <person name="Chen Y."/>
            <person name="Huang G."/>
            <person name="Zhou Y."/>
            <person name="Zheng Z."/>
            <person name="Qiu Y."/>
        </authorList>
    </citation>
    <scope>NUCLEOTIDE SEQUENCE [LARGE SCALE GENOMIC DNA]</scope>
    <source>
        <strain evidence="1">F231</strain>
    </source>
</reference>
<dbReference type="EMBL" id="JAXQNO010000008">
    <property type="protein sequence ID" value="KAK4792619.1"/>
    <property type="molecule type" value="Genomic_DNA"/>
</dbReference>
<organism evidence="1 2">
    <name type="scientific">Trapa natans</name>
    <name type="common">Water chestnut</name>
    <dbReference type="NCBI Taxonomy" id="22666"/>
    <lineage>
        <taxon>Eukaryota</taxon>
        <taxon>Viridiplantae</taxon>
        <taxon>Streptophyta</taxon>
        <taxon>Embryophyta</taxon>
        <taxon>Tracheophyta</taxon>
        <taxon>Spermatophyta</taxon>
        <taxon>Magnoliopsida</taxon>
        <taxon>eudicotyledons</taxon>
        <taxon>Gunneridae</taxon>
        <taxon>Pentapetalae</taxon>
        <taxon>rosids</taxon>
        <taxon>malvids</taxon>
        <taxon>Myrtales</taxon>
        <taxon>Lythraceae</taxon>
        <taxon>Trapa</taxon>
    </lineage>
</organism>
<dbReference type="InterPro" id="IPR004158">
    <property type="entry name" value="DUF247_pln"/>
</dbReference>
<evidence type="ECO:0000313" key="1">
    <source>
        <dbReference type="EMBL" id="KAK4792619.1"/>
    </source>
</evidence>